<dbReference type="PROSITE" id="PS50975">
    <property type="entry name" value="ATP_GRASP"/>
    <property type="match status" value="1"/>
</dbReference>
<evidence type="ECO:0000259" key="2">
    <source>
        <dbReference type="PROSITE" id="PS50975"/>
    </source>
</evidence>
<proteinExistence type="predicted"/>
<dbReference type="RefSeq" id="WP_344623379.1">
    <property type="nucleotide sequence ID" value="NZ_BAAALD010000015.1"/>
</dbReference>
<accession>A0ABN1TEZ1</accession>
<comment type="caution">
    <text evidence="3">The sequence shown here is derived from an EMBL/GenBank/DDBJ whole genome shotgun (WGS) entry which is preliminary data.</text>
</comment>
<keyword evidence="1" id="KW-0067">ATP-binding</keyword>
<organism evidence="3 4">
    <name type="scientific">Kitasatospora arboriphila</name>
    <dbReference type="NCBI Taxonomy" id="258052"/>
    <lineage>
        <taxon>Bacteria</taxon>
        <taxon>Bacillati</taxon>
        <taxon>Actinomycetota</taxon>
        <taxon>Actinomycetes</taxon>
        <taxon>Kitasatosporales</taxon>
        <taxon>Streptomycetaceae</taxon>
        <taxon>Kitasatospora</taxon>
    </lineage>
</organism>
<dbReference type="SUPFAM" id="SSF56059">
    <property type="entry name" value="Glutathione synthetase ATP-binding domain-like"/>
    <property type="match status" value="1"/>
</dbReference>
<evidence type="ECO:0000313" key="3">
    <source>
        <dbReference type="EMBL" id="GAA1079529.1"/>
    </source>
</evidence>
<evidence type="ECO:0000256" key="1">
    <source>
        <dbReference type="PROSITE-ProRule" id="PRU00409"/>
    </source>
</evidence>
<dbReference type="InterPro" id="IPR011761">
    <property type="entry name" value="ATP-grasp"/>
</dbReference>
<dbReference type="Proteomes" id="UP001499987">
    <property type="component" value="Unassembled WGS sequence"/>
</dbReference>
<gene>
    <name evidence="3" type="ORF">GCM10009663_22370</name>
</gene>
<keyword evidence="4" id="KW-1185">Reference proteome</keyword>
<feature type="domain" description="ATP-grasp" evidence="2">
    <location>
        <begin position="149"/>
        <end position="359"/>
    </location>
</feature>
<evidence type="ECO:0000313" key="4">
    <source>
        <dbReference type="Proteomes" id="UP001499987"/>
    </source>
</evidence>
<name>A0ABN1TEZ1_9ACTN</name>
<keyword evidence="1" id="KW-0547">Nucleotide-binding</keyword>
<sequence>MGTRQVDASQWQQAWTDGGRRAVHIGDVADFNAQFVPQSPAARRQAHHYSCLAAFYTPDPAALLLPGEPDAEWTAWLARELAWGPVELHTGLADEHGTVRGTLAVRPALCEGIERLGLPVRPWGRTAGPGLEAVHHYESKAASHELFARTAAGHPGVLVPRQRPARSARRASRLLAALARRGETAVLKAHHGVGGYGTAVVTPRDTTAAGGARALLRGLAAEGVLPPGGRLLVEEYVPGRGRLRNLTFDAVIADDGTVHPVGTAVMHVDGTSYRGATAGPGAVPPRAAGTAEAFGLAVGAELARAGHRGWYDVDFVTDPAGRLAPTEANLRLTGPAVAFVLAARLDAVHGPGHRVRTLDMLPLGARLPQQALLAHLSQLAERCERFGVRLLPTIPTASWEELPTAGVALAARAPDTVTALDALDAAEAVVRAACEALADPFDAVAPDVPGVPGVSARPARGRAAR</sequence>
<dbReference type="EMBL" id="BAAALD010000015">
    <property type="protein sequence ID" value="GAA1079529.1"/>
    <property type="molecule type" value="Genomic_DNA"/>
</dbReference>
<protein>
    <recommendedName>
        <fullName evidence="2">ATP-grasp domain-containing protein</fullName>
    </recommendedName>
</protein>
<reference evidence="3 4" key="1">
    <citation type="journal article" date="2019" name="Int. J. Syst. Evol. Microbiol.">
        <title>The Global Catalogue of Microorganisms (GCM) 10K type strain sequencing project: providing services to taxonomists for standard genome sequencing and annotation.</title>
        <authorList>
            <consortium name="The Broad Institute Genomics Platform"/>
            <consortium name="The Broad Institute Genome Sequencing Center for Infectious Disease"/>
            <person name="Wu L."/>
            <person name="Ma J."/>
        </authorList>
    </citation>
    <scope>NUCLEOTIDE SEQUENCE [LARGE SCALE GENOMIC DNA]</scope>
    <source>
        <strain evidence="3 4">JCM 13002</strain>
    </source>
</reference>